<feature type="signal peptide" evidence="1">
    <location>
        <begin position="1"/>
        <end position="29"/>
    </location>
</feature>
<evidence type="ECO:0000313" key="2">
    <source>
        <dbReference type="EMBL" id="TWT78211.1"/>
    </source>
</evidence>
<proteinExistence type="predicted"/>
<accession>A0A5C5YTS7</accession>
<protein>
    <recommendedName>
        <fullName evidence="4">PEP-CTERM protein-sorting domain-containing protein</fullName>
    </recommendedName>
</protein>
<keyword evidence="3" id="KW-1185">Reference proteome</keyword>
<sequence precursor="true">MLIGSCLLFARRGIATLCILSITAGAAHAATSWDGDGNSNWWFDPANWSAGTLIPPAQLSGDTVVATDAQINVGSGPWDLTGEGVVYDPDNDPFFAAAASLTYPTGSNIAGSVGSDYGPQHIYRLYISRNTTNSNLLTIKSGDLAIESTTIIGRSGSTAGNENLGQITQTGGRLNIPSNQLDIGNSEDSGWGNGAYEYLGGTMDISMDSGSGIRLGHGRSSGPSGVNRFVIGNGAAGHVRTWDYISISYRGSADGVFTEGQDPNGVDRGVAITEFVFQNGGFRPMQVARNVTLNNGLEANTGATLSSRLVLSLDEAPAVDGLGVPSDMGLFDVDFDIGFGSNGGVVNGFGDIDNDTLTDAVFAWEDGAGHYLEGDTVSAMFGGTRYDWTISYTGDITWTDADNSIVNTISGAGSGGDIVLMGLGSEFLGLQGDYNGDDVVDAADYTVWRAGNSPDSSQAGYDLWAANYGSSIPAAASAAVPEPVALSLLASTVLLTGVRRRR</sequence>
<keyword evidence="1" id="KW-0732">Signal</keyword>
<dbReference type="Proteomes" id="UP000318478">
    <property type="component" value="Unassembled WGS sequence"/>
</dbReference>
<evidence type="ECO:0008006" key="4">
    <source>
        <dbReference type="Google" id="ProtNLM"/>
    </source>
</evidence>
<evidence type="ECO:0000313" key="3">
    <source>
        <dbReference type="Proteomes" id="UP000318478"/>
    </source>
</evidence>
<dbReference type="AlphaFoldDB" id="A0A5C5YTS7"/>
<gene>
    <name evidence="2" type="ORF">Pla123a_10010</name>
</gene>
<evidence type="ECO:0000256" key="1">
    <source>
        <dbReference type="SAM" id="SignalP"/>
    </source>
</evidence>
<dbReference type="EMBL" id="SJPO01000002">
    <property type="protein sequence ID" value="TWT78211.1"/>
    <property type="molecule type" value="Genomic_DNA"/>
</dbReference>
<comment type="caution">
    <text evidence="2">The sequence shown here is derived from an EMBL/GenBank/DDBJ whole genome shotgun (WGS) entry which is preliminary data.</text>
</comment>
<reference evidence="2 3" key="1">
    <citation type="submission" date="2019-02" db="EMBL/GenBank/DDBJ databases">
        <title>Deep-cultivation of Planctomycetes and their phenomic and genomic characterization uncovers novel biology.</title>
        <authorList>
            <person name="Wiegand S."/>
            <person name="Jogler M."/>
            <person name="Boedeker C."/>
            <person name="Pinto D."/>
            <person name="Vollmers J."/>
            <person name="Rivas-Marin E."/>
            <person name="Kohn T."/>
            <person name="Peeters S.H."/>
            <person name="Heuer A."/>
            <person name="Rast P."/>
            <person name="Oberbeckmann S."/>
            <person name="Bunk B."/>
            <person name="Jeske O."/>
            <person name="Meyerdierks A."/>
            <person name="Storesund J.E."/>
            <person name="Kallscheuer N."/>
            <person name="Luecker S."/>
            <person name="Lage O.M."/>
            <person name="Pohl T."/>
            <person name="Merkel B.J."/>
            <person name="Hornburger P."/>
            <person name="Mueller R.-W."/>
            <person name="Bruemmer F."/>
            <person name="Labrenz M."/>
            <person name="Spormann A.M."/>
            <person name="Op Den Camp H."/>
            <person name="Overmann J."/>
            <person name="Amann R."/>
            <person name="Jetten M.S.M."/>
            <person name="Mascher T."/>
            <person name="Medema M.H."/>
            <person name="Devos D.P."/>
            <person name="Kaster A.-K."/>
            <person name="Ovreas L."/>
            <person name="Rohde M."/>
            <person name="Galperin M.Y."/>
            <person name="Jogler C."/>
        </authorList>
    </citation>
    <scope>NUCLEOTIDE SEQUENCE [LARGE SCALE GENOMIC DNA]</scope>
    <source>
        <strain evidence="2 3">Pla123a</strain>
    </source>
</reference>
<organism evidence="2 3">
    <name type="scientific">Posidoniimonas polymericola</name>
    <dbReference type="NCBI Taxonomy" id="2528002"/>
    <lineage>
        <taxon>Bacteria</taxon>
        <taxon>Pseudomonadati</taxon>
        <taxon>Planctomycetota</taxon>
        <taxon>Planctomycetia</taxon>
        <taxon>Pirellulales</taxon>
        <taxon>Lacipirellulaceae</taxon>
        <taxon>Posidoniimonas</taxon>
    </lineage>
</organism>
<feature type="chain" id="PRO_5022866963" description="PEP-CTERM protein-sorting domain-containing protein" evidence="1">
    <location>
        <begin position="30"/>
        <end position="502"/>
    </location>
</feature>
<name>A0A5C5YTS7_9BACT</name>